<evidence type="ECO:0000313" key="3">
    <source>
        <dbReference type="Proteomes" id="UP000005867"/>
    </source>
</evidence>
<keyword evidence="3" id="KW-1185">Reference proteome</keyword>
<dbReference type="OrthoDB" id="31512at2157"/>
<dbReference type="PANTHER" id="PTHR33608:SF6">
    <property type="entry name" value="BLL2464 PROTEIN"/>
    <property type="match status" value="1"/>
</dbReference>
<dbReference type="AlphaFoldDB" id="G7VFB1"/>
<dbReference type="HOGENOM" id="CLU_896075_0_0_2"/>
<dbReference type="EMBL" id="CP003098">
    <property type="protein sequence ID" value="AET31727.1"/>
    <property type="molecule type" value="Genomic_DNA"/>
</dbReference>
<proteinExistence type="predicted"/>
<evidence type="ECO:0000259" key="1">
    <source>
        <dbReference type="Pfam" id="PF01882"/>
    </source>
</evidence>
<dbReference type="BioCyc" id="PSP1104324:GJSN-260-MONOMER"/>
<name>G7VFB1_9CREN</name>
<dbReference type="Pfam" id="PF01882">
    <property type="entry name" value="DUF58"/>
    <property type="match status" value="1"/>
</dbReference>
<sequence length="314" mass="34279">MLRGVARNLLAAAAVLITAGLALANTDLALLSLIPLFAYGVNAALDPPKVSASRRRVGSEVEVVVEADRRPGVLYIYDAAPIDAPVEAPRWRVFKPPFKRVVRLRYRLTERSQPLPLVVVSYNPVFTRRRDVVYVEDRRPAANPAQRGRGVEEFVEVRQYQPGDPMKLINWKASAKTGELYVNVRTGPELRNAVVVVDARRLRSLVAAEAARAAEILSEKGFEVTYYVLGHGPATSLPGDFTPTCGGNPPCGDVTVYVGSLSDVCIVMNCRPMYYVDVAGANALVALRRLALYKRLRGSGAVVLRGAEALRKAL</sequence>
<dbReference type="PANTHER" id="PTHR33608">
    <property type="entry name" value="BLL2464 PROTEIN"/>
    <property type="match status" value="1"/>
</dbReference>
<feature type="domain" description="DUF58" evidence="1">
    <location>
        <begin position="156"/>
        <end position="199"/>
    </location>
</feature>
<dbReference type="KEGG" id="pyr:P186_0267"/>
<protein>
    <recommendedName>
        <fullName evidence="1">DUF58 domain-containing protein</fullName>
    </recommendedName>
</protein>
<organism evidence="2 3">
    <name type="scientific">Pyrobaculum ferrireducens</name>
    <dbReference type="NCBI Taxonomy" id="1104324"/>
    <lineage>
        <taxon>Archaea</taxon>
        <taxon>Thermoproteota</taxon>
        <taxon>Thermoprotei</taxon>
        <taxon>Thermoproteales</taxon>
        <taxon>Thermoproteaceae</taxon>
        <taxon>Pyrobaculum</taxon>
    </lineage>
</organism>
<accession>G7VFB1</accession>
<dbReference type="STRING" id="1104324.P186_0267"/>
<reference evidence="2 3" key="1">
    <citation type="journal article" date="2012" name="J. Bacteriol.">
        <title>Complete genome sequence of strain 1860, a crenarchaeon of the genus pyrobaculum able to grow with various electron acceptors.</title>
        <authorList>
            <person name="Mardanov A.V."/>
            <person name="Gumerov V.M."/>
            <person name="Slobodkina G.B."/>
            <person name="Beletsky A.V."/>
            <person name="Bonch-Osmolovskaya E.A."/>
            <person name="Ravin N.V."/>
            <person name="Skryabin K.G."/>
        </authorList>
    </citation>
    <scope>NUCLEOTIDE SEQUENCE [LARGE SCALE GENOMIC DNA]</scope>
    <source>
        <strain evidence="2 3">1860</strain>
    </source>
</reference>
<dbReference type="Proteomes" id="UP000005867">
    <property type="component" value="Chromosome"/>
</dbReference>
<dbReference type="InterPro" id="IPR002881">
    <property type="entry name" value="DUF58"/>
</dbReference>
<gene>
    <name evidence="2" type="ORF">P186_0267</name>
</gene>
<dbReference type="eggNOG" id="arCOG02742">
    <property type="taxonomic scope" value="Archaea"/>
</dbReference>
<evidence type="ECO:0000313" key="2">
    <source>
        <dbReference type="EMBL" id="AET31727.1"/>
    </source>
</evidence>